<dbReference type="PANTHER" id="PTHR44051">
    <property type="entry name" value="GLUTATHIONE S-TRANSFERASE-RELATED"/>
    <property type="match status" value="1"/>
</dbReference>
<dbReference type="Pfam" id="PF13409">
    <property type="entry name" value="GST_N_2"/>
    <property type="match status" value="1"/>
</dbReference>
<comment type="similarity">
    <text evidence="1">Belongs to the GST superfamily.</text>
</comment>
<organism evidence="4 5">
    <name type="scientific">Pichia sorbitophila (strain ATCC MYA-4447 / BCRC 22081 / CBS 7064 / NBRC 10061 / NRRL Y-12695)</name>
    <name type="common">Hybrid yeast</name>
    <dbReference type="NCBI Taxonomy" id="559304"/>
    <lineage>
        <taxon>Eukaryota</taxon>
        <taxon>Fungi</taxon>
        <taxon>Dikarya</taxon>
        <taxon>Ascomycota</taxon>
        <taxon>Saccharomycotina</taxon>
        <taxon>Pichiomycetes</taxon>
        <taxon>Debaryomycetaceae</taxon>
        <taxon>Millerozyma</taxon>
    </lineage>
</organism>
<dbReference type="InParanoid" id="G8YDU5"/>
<dbReference type="EMBL" id="FO082051">
    <property type="protein sequence ID" value="CCE81344.1"/>
    <property type="molecule type" value="Genomic_DNA"/>
</dbReference>
<dbReference type="PROSITE" id="PS50404">
    <property type="entry name" value="GST_NTER"/>
    <property type="match status" value="1"/>
</dbReference>
<dbReference type="InterPro" id="IPR036249">
    <property type="entry name" value="Thioredoxin-like_sf"/>
</dbReference>
<dbReference type="CDD" id="cd03046">
    <property type="entry name" value="GST_N_GTT1_like"/>
    <property type="match status" value="1"/>
</dbReference>
<name>G8YDU5_PICSO</name>
<feature type="domain" description="GST C-terminal" evidence="3">
    <location>
        <begin position="98"/>
        <end position="252"/>
    </location>
</feature>
<dbReference type="HOGENOM" id="CLU_011226_15_2_1"/>
<dbReference type="InterPro" id="IPR010987">
    <property type="entry name" value="Glutathione-S-Trfase_C-like"/>
</dbReference>
<dbReference type="PROSITE" id="PS50405">
    <property type="entry name" value="GST_CTER"/>
    <property type="match status" value="1"/>
</dbReference>
<dbReference type="PANTHER" id="PTHR44051:SF9">
    <property type="entry name" value="GLUTATHIONE S-TRANSFERASE 1"/>
    <property type="match status" value="1"/>
</dbReference>
<evidence type="ECO:0000313" key="5">
    <source>
        <dbReference type="Proteomes" id="UP000005222"/>
    </source>
</evidence>
<dbReference type="OrthoDB" id="2098326at2759"/>
<gene>
    <name evidence="4" type="primary">Piso0_001242</name>
    <name evidence="4" type="ORF">GNLVRS01_PISO0I00624g</name>
</gene>
<dbReference type="SUPFAM" id="SSF47616">
    <property type="entry name" value="GST C-terminal domain-like"/>
    <property type="match status" value="1"/>
</dbReference>
<dbReference type="InterPro" id="IPR040079">
    <property type="entry name" value="Glutathione_S-Trfase"/>
</dbReference>
<dbReference type="STRING" id="559304.G8YDU5"/>
<dbReference type="SFLD" id="SFLDS00019">
    <property type="entry name" value="Glutathione_Transferase_(cytos"/>
    <property type="match status" value="1"/>
</dbReference>
<reference evidence="4 5" key="1">
    <citation type="journal article" date="2012" name="G3 (Bethesda)">
        <title>Pichia sorbitophila, an interspecies yeast hybrid reveals early steps of genome resolution following polyploidization.</title>
        <authorList>
            <person name="Leh Louis V."/>
            <person name="Despons L."/>
            <person name="Friedrich A."/>
            <person name="Martin T."/>
            <person name="Durrens P."/>
            <person name="Casaregola S."/>
            <person name="Neuveglise C."/>
            <person name="Fairhead C."/>
            <person name="Marck C."/>
            <person name="Cruz J.A."/>
            <person name="Straub M.L."/>
            <person name="Kugler V."/>
            <person name="Sacerdot C."/>
            <person name="Uzunov Z."/>
            <person name="Thierry A."/>
            <person name="Weiss S."/>
            <person name="Bleykasten C."/>
            <person name="De Montigny J."/>
            <person name="Jacques N."/>
            <person name="Jung P."/>
            <person name="Lemaire M."/>
            <person name="Mallet S."/>
            <person name="Morel G."/>
            <person name="Richard G.F."/>
            <person name="Sarkar A."/>
            <person name="Savel G."/>
            <person name="Schacherer J."/>
            <person name="Seret M.L."/>
            <person name="Talla E."/>
            <person name="Samson G."/>
            <person name="Jubin C."/>
            <person name="Poulain J."/>
            <person name="Vacherie B."/>
            <person name="Barbe V."/>
            <person name="Pelletier E."/>
            <person name="Sherman D.J."/>
            <person name="Westhof E."/>
            <person name="Weissenbach J."/>
            <person name="Baret P.V."/>
            <person name="Wincker P."/>
            <person name="Gaillardin C."/>
            <person name="Dujon B."/>
            <person name="Souciet J.L."/>
        </authorList>
    </citation>
    <scope>NUCLEOTIDE SEQUENCE [LARGE SCALE GENOMIC DNA]</scope>
    <source>
        <strain evidence="5">ATCC MYA-4447 / BCRC 22081 / CBS 7064 / NBRC 10061 / NRRL Y-12695</strain>
    </source>
</reference>
<dbReference type="SFLD" id="SFLDG00358">
    <property type="entry name" value="Main_(cytGST)"/>
    <property type="match status" value="1"/>
</dbReference>
<dbReference type="InterPro" id="IPR004045">
    <property type="entry name" value="Glutathione_S-Trfase_N"/>
</dbReference>
<evidence type="ECO:0000313" key="4">
    <source>
        <dbReference type="EMBL" id="CCE81344.1"/>
    </source>
</evidence>
<dbReference type="Proteomes" id="UP000005222">
    <property type="component" value="Chromosome I"/>
</dbReference>
<dbReference type="eggNOG" id="KOG0867">
    <property type="taxonomic scope" value="Eukaryota"/>
</dbReference>
<dbReference type="Pfam" id="PF14497">
    <property type="entry name" value="GST_C_3"/>
    <property type="match status" value="1"/>
</dbReference>
<evidence type="ECO:0000259" key="2">
    <source>
        <dbReference type="PROSITE" id="PS50404"/>
    </source>
</evidence>
<evidence type="ECO:0000259" key="3">
    <source>
        <dbReference type="PROSITE" id="PS50405"/>
    </source>
</evidence>
<sequence length="254" mass="29418">MAKKAKFILHWLNNSRANRILWALEILGLDYEVKVYLRNKETMRAPKALYEVDGSGKVPILEVIFEDGSKPLKLTESGLILQYLLWNYDPGHVLYPENEDEQWQVNYYLHFSEGTLQPLLVSLLINSLAPRMSPFGFKSITRVITKAINNGYYLTEFKLCLKNLENHLKQKESCYFVGDSLTGADVILSFPLFENLFDNEQRVQDMAGEKLNLYKQFPKLGAWAEAVRSNPLYIRINEMMEERILQQEKSGSKV</sequence>
<dbReference type="OMA" id="GYYIHEY"/>
<proteinExistence type="inferred from homology"/>
<dbReference type="FunCoup" id="G8YDU5">
    <property type="interactions" value="187"/>
</dbReference>
<dbReference type="InterPro" id="IPR004046">
    <property type="entry name" value="GST_C"/>
</dbReference>
<evidence type="ECO:0000256" key="1">
    <source>
        <dbReference type="ARBA" id="ARBA00007409"/>
    </source>
</evidence>
<dbReference type="AlphaFoldDB" id="G8YDU5"/>
<dbReference type="Gene3D" id="1.20.1050.10">
    <property type="match status" value="1"/>
</dbReference>
<protein>
    <submittedName>
        <fullName evidence="4">Piso0_001242 protein</fullName>
    </submittedName>
</protein>
<keyword evidence="5" id="KW-1185">Reference proteome</keyword>
<feature type="domain" description="GST N-terminal" evidence="2">
    <location>
        <begin position="4"/>
        <end position="92"/>
    </location>
</feature>
<dbReference type="InterPro" id="IPR036282">
    <property type="entry name" value="Glutathione-S-Trfase_C_sf"/>
</dbReference>
<dbReference type="Gene3D" id="3.40.30.10">
    <property type="entry name" value="Glutaredoxin"/>
    <property type="match status" value="1"/>
</dbReference>
<accession>G8YDU5</accession>
<dbReference type="SUPFAM" id="SSF52833">
    <property type="entry name" value="Thioredoxin-like"/>
    <property type="match status" value="1"/>
</dbReference>